<dbReference type="OrthoDB" id="5616367at2"/>
<name>A0A068QUD0_9GAMM</name>
<dbReference type="Gene3D" id="6.10.280.50">
    <property type="match status" value="1"/>
</dbReference>
<dbReference type="KEGG" id="xdo:XDD1_2899"/>
<dbReference type="InterPro" id="IPR038444">
    <property type="entry name" value="DUF465_sf"/>
</dbReference>
<dbReference type="Proteomes" id="UP000032721">
    <property type="component" value="Chromosome"/>
</dbReference>
<dbReference type="STRING" id="351671.XDD1_2899"/>
<gene>
    <name evidence="2" type="ORF">LY16_02589</name>
    <name evidence="1" type="ORF">XDD1_2899</name>
</gene>
<reference evidence="1 3" key="1">
    <citation type="submission" date="2013-07" db="EMBL/GenBank/DDBJ databases">
        <authorList>
            <person name="Genoscope - CEA"/>
        </authorList>
    </citation>
    <scope>NUCLEOTIDE SEQUENCE [LARGE SCALE GENOMIC DNA]</scope>
    <source>
        <strain evidence="1">FRM16</strain>
        <strain evidence="3">FRM16 / DSM 17909</strain>
    </source>
</reference>
<dbReference type="AlphaFoldDB" id="A0A068QUD0"/>
<evidence type="ECO:0000313" key="1">
    <source>
        <dbReference type="EMBL" id="CDG18598.1"/>
    </source>
</evidence>
<accession>A0A068QUD0</accession>
<proteinExistence type="predicted"/>
<dbReference type="NCBIfam" id="NF008505">
    <property type="entry name" value="PRK11415.1"/>
    <property type="match status" value="1"/>
</dbReference>
<dbReference type="EMBL" id="FO704550">
    <property type="protein sequence ID" value="CDG18598.1"/>
    <property type="molecule type" value="Genomic_DNA"/>
</dbReference>
<dbReference type="InterPro" id="IPR007420">
    <property type="entry name" value="DUF465"/>
</dbReference>
<organism evidence="1 3">
    <name type="scientific">Xenorhabdus doucetiae</name>
    <dbReference type="NCBI Taxonomy" id="351671"/>
    <lineage>
        <taxon>Bacteria</taxon>
        <taxon>Pseudomonadati</taxon>
        <taxon>Pseudomonadota</taxon>
        <taxon>Gammaproteobacteria</taxon>
        <taxon>Enterobacterales</taxon>
        <taxon>Morganellaceae</taxon>
        <taxon>Xenorhabdus</taxon>
    </lineage>
</organism>
<dbReference type="RefSeq" id="WP_045971911.1">
    <property type="nucleotide sequence ID" value="NZ_CAWMED010000001.1"/>
</dbReference>
<keyword evidence="4" id="KW-1185">Reference proteome</keyword>
<evidence type="ECO:0000313" key="4">
    <source>
        <dbReference type="Proteomes" id="UP000324170"/>
    </source>
</evidence>
<evidence type="ECO:0008006" key="5">
    <source>
        <dbReference type="Google" id="ProtNLM"/>
    </source>
</evidence>
<evidence type="ECO:0000313" key="2">
    <source>
        <dbReference type="EMBL" id="TYP01997.1"/>
    </source>
</evidence>
<dbReference type="Pfam" id="PF04325">
    <property type="entry name" value="DUF465"/>
    <property type="match status" value="1"/>
</dbReference>
<evidence type="ECO:0000313" key="3">
    <source>
        <dbReference type="Proteomes" id="UP000032721"/>
    </source>
</evidence>
<reference evidence="2 4" key="2">
    <citation type="submission" date="2019-07" db="EMBL/GenBank/DDBJ databases">
        <title>Genomic Encyclopedia of Type Strains, Phase I: the one thousand microbial genomes (KMG-I) project.</title>
        <authorList>
            <person name="Kyrpides N."/>
        </authorList>
    </citation>
    <scope>NUCLEOTIDE SEQUENCE [LARGE SCALE GENOMIC DNA]</scope>
    <source>
        <strain evidence="2 4">DSM 17909</strain>
    </source>
</reference>
<dbReference type="HOGENOM" id="CLU_165482_2_2_6"/>
<dbReference type="EMBL" id="VNHN01000047">
    <property type="protein sequence ID" value="TYP01997.1"/>
    <property type="molecule type" value="Genomic_DNA"/>
</dbReference>
<dbReference type="Proteomes" id="UP000324170">
    <property type="component" value="Unassembled WGS sequence"/>
</dbReference>
<protein>
    <recommendedName>
        <fullName evidence="5">DUF465 domain-containing protein</fullName>
    </recommendedName>
</protein>
<sequence length="76" mass="9192">MFPEYRDLVSNLKSSHPRFQSLFEKHHQLDHEITQLEGPNGAGYNDKVVRLKKEKLHVKDEMQRILQEEYQSQKWK</sequence>